<proteinExistence type="predicted"/>
<comment type="caution">
    <text evidence="2">The sequence shown here is derived from an EMBL/GenBank/DDBJ whole genome shotgun (WGS) entry which is preliminary data.</text>
</comment>
<dbReference type="CDD" id="cd00093">
    <property type="entry name" value="HTH_XRE"/>
    <property type="match status" value="1"/>
</dbReference>
<reference evidence="2" key="1">
    <citation type="submission" date="2016-10" db="EMBL/GenBank/DDBJ databases">
        <title>Sequence of Gallionella enrichment culture.</title>
        <authorList>
            <person name="Poehlein A."/>
            <person name="Muehling M."/>
            <person name="Daniel R."/>
        </authorList>
    </citation>
    <scope>NUCLEOTIDE SEQUENCE</scope>
</reference>
<gene>
    <name evidence="2" type="ORF">GALL_437700</name>
</gene>
<protein>
    <submittedName>
        <fullName evidence="2">Helix-turn-helix protein</fullName>
    </submittedName>
</protein>
<dbReference type="GO" id="GO:0003677">
    <property type="term" value="F:DNA binding"/>
    <property type="evidence" value="ECO:0007669"/>
    <property type="project" value="InterPro"/>
</dbReference>
<organism evidence="2">
    <name type="scientific">mine drainage metagenome</name>
    <dbReference type="NCBI Taxonomy" id="410659"/>
    <lineage>
        <taxon>unclassified sequences</taxon>
        <taxon>metagenomes</taxon>
        <taxon>ecological metagenomes</taxon>
    </lineage>
</organism>
<accession>A0A1J5QF20</accession>
<feature type="domain" description="HTH cro/C1-type" evidence="1">
    <location>
        <begin position="11"/>
        <end position="63"/>
    </location>
</feature>
<name>A0A1J5QF20_9ZZZZ</name>
<dbReference type="EMBL" id="MLJW01002460">
    <property type="protein sequence ID" value="OIQ74573.1"/>
    <property type="molecule type" value="Genomic_DNA"/>
</dbReference>
<dbReference type="Gene3D" id="1.10.260.40">
    <property type="entry name" value="lambda repressor-like DNA-binding domains"/>
    <property type="match status" value="1"/>
</dbReference>
<dbReference type="InterPro" id="IPR010982">
    <property type="entry name" value="Lambda_DNA-bd_dom_sf"/>
</dbReference>
<sequence length="93" mass="10417">MDIKSGFAKALREVRKARGLTQEDFSAISSRTYLSSLERGLYSPTLDKIDSLATMLDIHPLTLIAMAYENSNSDLDLLGLLRLVQSQSEQIQR</sequence>
<dbReference type="SMART" id="SM00530">
    <property type="entry name" value="HTH_XRE"/>
    <property type="match status" value="1"/>
</dbReference>
<dbReference type="SUPFAM" id="SSF47413">
    <property type="entry name" value="lambda repressor-like DNA-binding domains"/>
    <property type="match status" value="1"/>
</dbReference>
<dbReference type="AlphaFoldDB" id="A0A1J5QF20"/>
<dbReference type="InterPro" id="IPR001387">
    <property type="entry name" value="Cro/C1-type_HTH"/>
</dbReference>
<dbReference type="PROSITE" id="PS50943">
    <property type="entry name" value="HTH_CROC1"/>
    <property type="match status" value="1"/>
</dbReference>
<evidence type="ECO:0000259" key="1">
    <source>
        <dbReference type="PROSITE" id="PS50943"/>
    </source>
</evidence>
<dbReference type="Pfam" id="PF01381">
    <property type="entry name" value="HTH_3"/>
    <property type="match status" value="1"/>
</dbReference>
<evidence type="ECO:0000313" key="2">
    <source>
        <dbReference type="EMBL" id="OIQ74573.1"/>
    </source>
</evidence>